<dbReference type="InterPro" id="IPR009056">
    <property type="entry name" value="Cyt_c-like_dom"/>
</dbReference>
<keyword evidence="1 4" id="KW-0349">Heme</keyword>
<comment type="caution">
    <text evidence="6">The sequence shown here is derived from an EMBL/GenBank/DDBJ whole genome shotgun (WGS) entry which is preliminary data.</text>
</comment>
<reference evidence="6 7" key="1">
    <citation type="journal article" date="2019" name="Nat. Microbiol.">
        <title>Mediterranean grassland soil C-N compound turnover is dependent on rainfall and depth, and is mediated by genomically divergent microorganisms.</title>
        <authorList>
            <person name="Diamond S."/>
            <person name="Andeer P.F."/>
            <person name="Li Z."/>
            <person name="Crits-Christoph A."/>
            <person name="Burstein D."/>
            <person name="Anantharaman K."/>
            <person name="Lane K.R."/>
            <person name="Thomas B.C."/>
            <person name="Pan C."/>
            <person name="Northen T.R."/>
            <person name="Banfield J.F."/>
        </authorList>
    </citation>
    <scope>NUCLEOTIDE SEQUENCE [LARGE SCALE GENOMIC DNA]</scope>
    <source>
        <strain evidence="6">WS_8</strain>
    </source>
</reference>
<dbReference type="Pfam" id="PF13442">
    <property type="entry name" value="Cytochrome_CBB3"/>
    <property type="match status" value="1"/>
</dbReference>
<evidence type="ECO:0000256" key="3">
    <source>
        <dbReference type="ARBA" id="ARBA00023004"/>
    </source>
</evidence>
<accession>A0A538TUP5</accession>
<dbReference type="Proteomes" id="UP000316609">
    <property type="component" value="Unassembled WGS sequence"/>
</dbReference>
<evidence type="ECO:0000256" key="1">
    <source>
        <dbReference type="ARBA" id="ARBA00022617"/>
    </source>
</evidence>
<feature type="domain" description="Cytochrome c" evidence="5">
    <location>
        <begin position="96"/>
        <end position="180"/>
    </location>
</feature>
<evidence type="ECO:0000259" key="5">
    <source>
        <dbReference type="PROSITE" id="PS51007"/>
    </source>
</evidence>
<keyword evidence="2 4" id="KW-0479">Metal-binding</keyword>
<name>A0A538TUP5_UNCEI</name>
<dbReference type="InterPro" id="IPR036909">
    <property type="entry name" value="Cyt_c-like_dom_sf"/>
</dbReference>
<sequence length="185" mass="19901">MLKLGLVGVVAVSLAAGAGLKGGCRDLTRSLLHLTYGHYRDMRQTVVLMPQKVVTRAPDTLSVPMTGADVLRPGTFELDRVAATASLHNPVALDDSALARGERIFTEICTPCHGQSMAGDGPVAASFLPPPDLLGATTRGRSDGYIYSYIRFGGAVMPKYGQTVTATEAWYVVHYLRQRQKANPR</sequence>
<evidence type="ECO:0000256" key="2">
    <source>
        <dbReference type="ARBA" id="ARBA00022723"/>
    </source>
</evidence>
<dbReference type="AlphaFoldDB" id="A0A538TUP5"/>
<dbReference type="EMBL" id="VBOY01000043">
    <property type="protein sequence ID" value="TMQ67318.1"/>
    <property type="molecule type" value="Genomic_DNA"/>
</dbReference>
<organism evidence="6 7">
    <name type="scientific">Eiseniibacteriota bacterium</name>
    <dbReference type="NCBI Taxonomy" id="2212470"/>
    <lineage>
        <taxon>Bacteria</taxon>
        <taxon>Candidatus Eiseniibacteriota</taxon>
    </lineage>
</organism>
<gene>
    <name evidence="6" type="ORF">E6K78_05225</name>
</gene>
<dbReference type="GO" id="GO:0046872">
    <property type="term" value="F:metal ion binding"/>
    <property type="evidence" value="ECO:0007669"/>
    <property type="project" value="UniProtKB-KW"/>
</dbReference>
<protein>
    <submittedName>
        <fullName evidence="6">Cytochrome c</fullName>
    </submittedName>
</protein>
<evidence type="ECO:0000313" key="7">
    <source>
        <dbReference type="Proteomes" id="UP000316609"/>
    </source>
</evidence>
<evidence type="ECO:0000256" key="4">
    <source>
        <dbReference type="PROSITE-ProRule" id="PRU00433"/>
    </source>
</evidence>
<dbReference type="GO" id="GO:0009055">
    <property type="term" value="F:electron transfer activity"/>
    <property type="evidence" value="ECO:0007669"/>
    <property type="project" value="InterPro"/>
</dbReference>
<dbReference type="SUPFAM" id="SSF46626">
    <property type="entry name" value="Cytochrome c"/>
    <property type="match status" value="1"/>
</dbReference>
<dbReference type="GO" id="GO:0020037">
    <property type="term" value="F:heme binding"/>
    <property type="evidence" value="ECO:0007669"/>
    <property type="project" value="InterPro"/>
</dbReference>
<evidence type="ECO:0000313" key="6">
    <source>
        <dbReference type="EMBL" id="TMQ67318.1"/>
    </source>
</evidence>
<dbReference type="Gene3D" id="1.10.760.10">
    <property type="entry name" value="Cytochrome c-like domain"/>
    <property type="match status" value="1"/>
</dbReference>
<dbReference type="PROSITE" id="PS51007">
    <property type="entry name" value="CYTC"/>
    <property type="match status" value="1"/>
</dbReference>
<proteinExistence type="predicted"/>
<keyword evidence="3 4" id="KW-0408">Iron</keyword>